<protein>
    <submittedName>
        <fullName evidence="1">Mobile element protein</fullName>
    </submittedName>
</protein>
<keyword evidence="2" id="KW-1185">Reference proteome</keyword>
<dbReference type="GO" id="GO:0005829">
    <property type="term" value="C:cytosol"/>
    <property type="evidence" value="ECO:0007669"/>
    <property type="project" value="TreeGrafter"/>
</dbReference>
<dbReference type="AlphaFoldDB" id="A0A0K1RZ46"/>
<evidence type="ECO:0000313" key="2">
    <source>
        <dbReference type="Proteomes" id="UP000068167"/>
    </source>
</evidence>
<dbReference type="GO" id="GO:0004803">
    <property type="term" value="F:transposase activity"/>
    <property type="evidence" value="ECO:0007669"/>
    <property type="project" value="TreeGrafter"/>
</dbReference>
<dbReference type="SUPFAM" id="SSF53098">
    <property type="entry name" value="Ribonuclease H-like"/>
    <property type="match status" value="1"/>
</dbReference>
<sequence length="58" mass="6796">MSEKLGADFYFATPYHSWERGLNEHTNGLLRQFFPKRTNFKIVKPEEVERGASHLCNP</sequence>
<accession>A0A0K1RZ46</accession>
<dbReference type="KEGG" id="mpk:VL20_1860"/>
<dbReference type="InterPro" id="IPR051917">
    <property type="entry name" value="Transposase-Integrase"/>
</dbReference>
<evidence type="ECO:0000313" key="1">
    <source>
        <dbReference type="EMBL" id="AKV66991.1"/>
    </source>
</evidence>
<dbReference type="InterPro" id="IPR012337">
    <property type="entry name" value="RNaseH-like_sf"/>
</dbReference>
<dbReference type="GO" id="GO:0032196">
    <property type="term" value="P:transposition"/>
    <property type="evidence" value="ECO:0007669"/>
    <property type="project" value="TreeGrafter"/>
</dbReference>
<name>A0A0K1RZ46_9CHRO</name>
<proteinExistence type="predicted"/>
<gene>
    <name evidence="1" type="ORF">VL20_1860</name>
</gene>
<dbReference type="Proteomes" id="UP000068167">
    <property type="component" value="Chromosome"/>
</dbReference>
<dbReference type="PATRIC" id="fig|1638788.3.peg.1869"/>
<reference evidence="1 2" key="1">
    <citation type="journal article" date="2016" name="Stand. Genomic Sci.">
        <title>Complete genome sequence and genomic characterization of Microcystis panniformis FACHB 1757 by third-generation sequencing.</title>
        <authorList>
            <person name="Zhang J.Y."/>
            <person name="Guan R."/>
            <person name="Zhang H.J."/>
            <person name="Li H."/>
            <person name="Xiao P."/>
            <person name="Yu G.L."/>
            <person name="Du L."/>
            <person name="Cao D.M."/>
            <person name="Zhu B.C."/>
            <person name="Li R.H."/>
            <person name="Lu Z.H."/>
        </authorList>
    </citation>
    <scope>NUCLEOTIDE SEQUENCE [LARGE SCALE GENOMIC DNA]</scope>
    <source>
        <strain evidence="1 2">FACHB-1757</strain>
    </source>
</reference>
<dbReference type="PANTHER" id="PTHR10948">
    <property type="entry name" value="TRANSPOSASE"/>
    <property type="match status" value="1"/>
</dbReference>
<dbReference type="PANTHER" id="PTHR10948:SF23">
    <property type="entry name" value="TRANSPOSASE INSI FOR INSERTION SEQUENCE ELEMENT IS30A-RELATED"/>
    <property type="match status" value="1"/>
</dbReference>
<dbReference type="EMBL" id="CP011339">
    <property type="protein sequence ID" value="AKV66991.1"/>
    <property type="molecule type" value="Genomic_DNA"/>
</dbReference>
<organism evidence="1 2">
    <name type="scientific">Microcystis panniformis FACHB-1757</name>
    <dbReference type="NCBI Taxonomy" id="1638788"/>
    <lineage>
        <taxon>Bacteria</taxon>
        <taxon>Bacillati</taxon>
        <taxon>Cyanobacteriota</taxon>
        <taxon>Cyanophyceae</taxon>
        <taxon>Oscillatoriophycideae</taxon>
        <taxon>Chroococcales</taxon>
        <taxon>Microcystaceae</taxon>
        <taxon>Microcystis</taxon>
    </lineage>
</organism>